<evidence type="ECO:0000313" key="2">
    <source>
        <dbReference type="EMBL" id="QVL34968.1"/>
    </source>
</evidence>
<keyword evidence="1" id="KW-0812">Transmembrane</keyword>
<dbReference type="Proteomes" id="UP000676194">
    <property type="component" value="Chromosome"/>
</dbReference>
<dbReference type="SUPFAM" id="SSF48208">
    <property type="entry name" value="Six-hairpin glycosidases"/>
    <property type="match status" value="1"/>
</dbReference>
<sequence length="608" mass="69674">MPGSSCFVNQYSSGGVNWSSSNHLDRHRKIPMKQTGIECFPVREENLSEMRAVPILQRGSRAICLPEFWQNFPKFIEARPEGLSLDLFPAVPETANEIQGGEQKTHTFYIAFDIDKITSHPLEWAREPLLPTLDPNYVESTQAIKYLTARSTDSQSIYLKLVDQAIEGEDTFFRKREIIDEYGWRHFGDIYGDHEAVFHEGPTPLVSHYNNQYDPVAGFAYQFLRSGDRRWFSQMSELAQHVIDIDIYNTDEDKAAYNHGLFWHTYHYVDADTGTHRTYPKRGRIPPKGIPVPGGGPANEQNYAHGLLLTYFLTGNKLARDAAIGLAQWVIDMDDGGKTIFRWLTRHHTGLASSSRDPSYHGPGRGAANSISVLCDGFRLTQNRKFLNKAEELIRRVIHPSDDPTRILTLKHNGKVLVDAENRWFYTMFLQALGKYLDLKVERNEFDSAYAYGRTCLLNYSRWMLEIEAPYLSNPEILEYPTETWVAQDMRKSEIFLYAAEHAETSERPLFLEKARYFFDYSVNTLDGMKTKSLCRPVVLLLSFGWMYNWFQKHPETVLPGPKESKTNFGQPTVFVPQKVIAKQRAKQLVAAAGLLVMAGIIYLVLKR</sequence>
<accession>A0A8E6BD21</accession>
<evidence type="ECO:0000256" key="1">
    <source>
        <dbReference type="SAM" id="Phobius"/>
    </source>
</evidence>
<protein>
    <submittedName>
        <fullName evidence="2">Uncharacterized protein</fullName>
    </submittedName>
</protein>
<dbReference type="KEGG" id="tsph:KIH39_20160"/>
<proteinExistence type="predicted"/>
<keyword evidence="1" id="KW-0472">Membrane</keyword>
<gene>
    <name evidence="2" type="ORF">KIH39_20160</name>
</gene>
<evidence type="ECO:0000313" key="3">
    <source>
        <dbReference type="Proteomes" id="UP000676194"/>
    </source>
</evidence>
<keyword evidence="3" id="KW-1185">Reference proteome</keyword>
<reference evidence="2" key="1">
    <citation type="submission" date="2021-05" db="EMBL/GenBank/DDBJ databases">
        <title>Complete genome sequence of the cellulolytic planctomycete Telmatocola sphagniphila SP2T and characterization of the first cellulase from planctomycetes.</title>
        <authorList>
            <person name="Rakitin A.L."/>
            <person name="Beletsky A.V."/>
            <person name="Naumoff D.G."/>
            <person name="Kulichevskaya I.S."/>
            <person name="Mardanov A.V."/>
            <person name="Ravin N.V."/>
            <person name="Dedysh S.N."/>
        </authorList>
    </citation>
    <scope>NUCLEOTIDE SEQUENCE</scope>
    <source>
        <strain evidence="2">SP2T</strain>
    </source>
</reference>
<organism evidence="2 3">
    <name type="scientific">Telmatocola sphagniphila</name>
    <dbReference type="NCBI Taxonomy" id="1123043"/>
    <lineage>
        <taxon>Bacteria</taxon>
        <taxon>Pseudomonadati</taxon>
        <taxon>Planctomycetota</taxon>
        <taxon>Planctomycetia</taxon>
        <taxon>Gemmatales</taxon>
        <taxon>Gemmataceae</taxon>
    </lineage>
</organism>
<keyword evidence="1" id="KW-1133">Transmembrane helix</keyword>
<feature type="transmembrane region" description="Helical" evidence="1">
    <location>
        <begin position="589"/>
        <end position="606"/>
    </location>
</feature>
<dbReference type="InterPro" id="IPR008928">
    <property type="entry name" value="6-hairpin_glycosidase_sf"/>
</dbReference>
<dbReference type="GO" id="GO:0005975">
    <property type="term" value="P:carbohydrate metabolic process"/>
    <property type="evidence" value="ECO:0007669"/>
    <property type="project" value="InterPro"/>
</dbReference>
<name>A0A8E6BD21_9BACT</name>
<dbReference type="AlphaFoldDB" id="A0A8E6BD21"/>
<dbReference type="EMBL" id="CP074694">
    <property type="protein sequence ID" value="QVL34968.1"/>
    <property type="molecule type" value="Genomic_DNA"/>
</dbReference>